<proteinExistence type="predicted"/>
<gene>
    <name evidence="7" type="ORF">V6N11_078504</name>
</gene>
<dbReference type="PIRSF" id="PIRSF036836">
    <property type="entry name" value="RNase_bind_SBP1"/>
    <property type="match status" value="1"/>
</dbReference>
<reference evidence="7 8" key="1">
    <citation type="journal article" date="2024" name="G3 (Bethesda)">
        <title>Genome assembly of Hibiscus sabdariffa L. provides insights into metabolisms of medicinal natural products.</title>
        <authorList>
            <person name="Kim T."/>
        </authorList>
    </citation>
    <scope>NUCLEOTIDE SEQUENCE [LARGE SCALE GENOMIC DNA]</scope>
    <source>
        <strain evidence="7">TK-2024</strain>
        <tissue evidence="7">Old leaves</tissue>
    </source>
</reference>
<feature type="coiled-coil region" evidence="5">
    <location>
        <begin position="145"/>
        <end position="179"/>
    </location>
</feature>
<evidence type="ECO:0000256" key="2">
    <source>
        <dbReference type="ARBA" id="ARBA00022771"/>
    </source>
</evidence>
<organism evidence="7 8">
    <name type="scientific">Hibiscus sabdariffa</name>
    <name type="common">roselle</name>
    <dbReference type="NCBI Taxonomy" id="183260"/>
    <lineage>
        <taxon>Eukaryota</taxon>
        <taxon>Viridiplantae</taxon>
        <taxon>Streptophyta</taxon>
        <taxon>Embryophyta</taxon>
        <taxon>Tracheophyta</taxon>
        <taxon>Spermatophyta</taxon>
        <taxon>Magnoliopsida</taxon>
        <taxon>eudicotyledons</taxon>
        <taxon>Gunneridae</taxon>
        <taxon>Pentapetalae</taxon>
        <taxon>rosids</taxon>
        <taxon>malvids</taxon>
        <taxon>Malvales</taxon>
        <taxon>Malvaceae</taxon>
        <taxon>Malvoideae</taxon>
        <taxon>Hibiscus</taxon>
    </lineage>
</organism>
<dbReference type="Gene3D" id="3.30.40.10">
    <property type="entry name" value="Zinc/RING finger domain, C3HC4 (zinc finger)"/>
    <property type="match status" value="1"/>
</dbReference>
<dbReference type="Proteomes" id="UP001396334">
    <property type="component" value="Unassembled WGS sequence"/>
</dbReference>
<dbReference type="PANTHER" id="PTHR42647:SF5">
    <property type="entry name" value="SBP (S-RIBONUCLEASE BINDING PROTEIN) FAMILY PROTEIN"/>
    <property type="match status" value="1"/>
</dbReference>
<sequence>MAGVFLDQSHVFLNNTNRKRGREVAAAPMNSFSLQAQPAPVIDLSQLHHPNVVSTGLRLSFGDKRRKLQQNQNQNQSYRQPQPSQQQNLVSVSDDLATQFKWQRDELDDFLRAQGEELRRTLAEKRRMHYRELLETAEELVVRRLREKGAEVEKAKQRNVELEARAAQLSVEAQVWQAKARTQVATAASLQTQLQQAIMSGAGGGASMRGEEGQKCVGGGLEAQAEDAESANVDPECMAASGPSCKLCRMHVAAVLLLPCRHLCLCAECDRVAPACPVCLTVKNSSVEVYLS</sequence>
<evidence type="ECO:0000313" key="7">
    <source>
        <dbReference type="EMBL" id="KAK9036505.1"/>
    </source>
</evidence>
<keyword evidence="1" id="KW-0479">Metal-binding</keyword>
<dbReference type="EMBL" id="JBBPBN010000006">
    <property type="protein sequence ID" value="KAK9036505.1"/>
    <property type="molecule type" value="Genomic_DNA"/>
</dbReference>
<keyword evidence="3" id="KW-0862">Zinc</keyword>
<comment type="caution">
    <text evidence="7">The sequence shown here is derived from an EMBL/GenBank/DDBJ whole genome shotgun (WGS) entry which is preliminary data.</text>
</comment>
<dbReference type="PROSITE" id="PS50089">
    <property type="entry name" value="ZF_RING_2"/>
    <property type="match status" value="1"/>
</dbReference>
<dbReference type="InterPro" id="IPR001841">
    <property type="entry name" value="Znf_RING"/>
</dbReference>
<evidence type="ECO:0000259" key="6">
    <source>
        <dbReference type="PROSITE" id="PS50089"/>
    </source>
</evidence>
<evidence type="ECO:0000256" key="4">
    <source>
        <dbReference type="PROSITE-ProRule" id="PRU00175"/>
    </source>
</evidence>
<evidence type="ECO:0000256" key="5">
    <source>
        <dbReference type="SAM" id="Coils"/>
    </source>
</evidence>
<dbReference type="InterPro" id="IPR013083">
    <property type="entry name" value="Znf_RING/FYVE/PHD"/>
</dbReference>
<dbReference type="PANTHER" id="PTHR42647">
    <property type="entry name" value="SBP (S-RIBONUCLEASE BINDING PROTEIN) FAMILY PROTEIN"/>
    <property type="match status" value="1"/>
</dbReference>
<evidence type="ECO:0000256" key="1">
    <source>
        <dbReference type="ARBA" id="ARBA00022723"/>
    </source>
</evidence>
<keyword evidence="2 4" id="KW-0863">Zinc-finger</keyword>
<name>A0ABR2TG82_9ROSI</name>
<keyword evidence="8" id="KW-1185">Reference proteome</keyword>
<dbReference type="Pfam" id="PF13920">
    <property type="entry name" value="zf-C3HC4_3"/>
    <property type="match status" value="1"/>
</dbReference>
<accession>A0ABR2TG82</accession>
<keyword evidence="5" id="KW-0175">Coiled coil</keyword>
<evidence type="ECO:0000313" key="8">
    <source>
        <dbReference type="Proteomes" id="UP001396334"/>
    </source>
</evidence>
<evidence type="ECO:0000256" key="3">
    <source>
        <dbReference type="ARBA" id="ARBA00022833"/>
    </source>
</evidence>
<protein>
    <recommendedName>
        <fullName evidence="6">RING-type domain-containing protein</fullName>
    </recommendedName>
</protein>
<feature type="domain" description="RING-type" evidence="6">
    <location>
        <begin position="245"/>
        <end position="279"/>
    </location>
</feature>